<accession>A0AA88AUD8</accession>
<proteinExistence type="predicted"/>
<name>A0AA88AUD8_FICCA</name>
<organism evidence="2 3">
    <name type="scientific">Ficus carica</name>
    <name type="common">Common fig</name>
    <dbReference type="NCBI Taxonomy" id="3494"/>
    <lineage>
        <taxon>Eukaryota</taxon>
        <taxon>Viridiplantae</taxon>
        <taxon>Streptophyta</taxon>
        <taxon>Embryophyta</taxon>
        <taxon>Tracheophyta</taxon>
        <taxon>Spermatophyta</taxon>
        <taxon>Magnoliopsida</taxon>
        <taxon>eudicotyledons</taxon>
        <taxon>Gunneridae</taxon>
        <taxon>Pentapetalae</taxon>
        <taxon>rosids</taxon>
        <taxon>fabids</taxon>
        <taxon>Rosales</taxon>
        <taxon>Moraceae</taxon>
        <taxon>Ficeae</taxon>
        <taxon>Ficus</taxon>
    </lineage>
</organism>
<feature type="compositionally biased region" description="Low complexity" evidence="1">
    <location>
        <begin position="1"/>
        <end position="10"/>
    </location>
</feature>
<sequence>MLALLPRSLSPGPPPAAHEAVGRAARHTCATARAPAKLPRSVKWTVEIDPRLELFGGSSIIGDLVGGSGLRRGWEGGRIDLAFGDGTGST</sequence>
<evidence type="ECO:0000256" key="1">
    <source>
        <dbReference type="SAM" id="MobiDB-lite"/>
    </source>
</evidence>
<comment type="caution">
    <text evidence="2">The sequence shown here is derived from an EMBL/GenBank/DDBJ whole genome shotgun (WGS) entry which is preliminary data.</text>
</comment>
<gene>
    <name evidence="2" type="ORF">TIFTF001_017457</name>
</gene>
<evidence type="ECO:0000313" key="2">
    <source>
        <dbReference type="EMBL" id="GMN48276.1"/>
    </source>
</evidence>
<reference evidence="2" key="1">
    <citation type="submission" date="2023-07" db="EMBL/GenBank/DDBJ databases">
        <title>draft genome sequence of fig (Ficus carica).</title>
        <authorList>
            <person name="Takahashi T."/>
            <person name="Nishimura K."/>
        </authorList>
    </citation>
    <scope>NUCLEOTIDE SEQUENCE</scope>
</reference>
<dbReference type="AlphaFoldDB" id="A0AA88AUD8"/>
<feature type="region of interest" description="Disordered" evidence="1">
    <location>
        <begin position="1"/>
        <end position="24"/>
    </location>
</feature>
<dbReference type="Proteomes" id="UP001187192">
    <property type="component" value="Unassembled WGS sequence"/>
</dbReference>
<dbReference type="EMBL" id="BTGU01000028">
    <property type="protein sequence ID" value="GMN48276.1"/>
    <property type="molecule type" value="Genomic_DNA"/>
</dbReference>
<protein>
    <submittedName>
        <fullName evidence="2">Uncharacterized protein</fullName>
    </submittedName>
</protein>
<evidence type="ECO:0000313" key="3">
    <source>
        <dbReference type="Proteomes" id="UP001187192"/>
    </source>
</evidence>
<keyword evidence="3" id="KW-1185">Reference proteome</keyword>